<evidence type="ECO:0000313" key="11">
    <source>
        <dbReference type="EMBL" id="ABQ27364.1"/>
    </source>
</evidence>
<keyword evidence="12" id="KW-1185">Reference proteome</keyword>
<evidence type="ECO:0000256" key="7">
    <source>
        <dbReference type="ARBA" id="ARBA00022840"/>
    </source>
</evidence>
<evidence type="ECO:0000313" key="12">
    <source>
        <dbReference type="Proteomes" id="UP000006695"/>
    </source>
</evidence>
<keyword evidence="7" id="KW-0067">ATP-binding</keyword>
<comment type="similarity">
    <text evidence="9">Belongs to the MntA antitoxin family.</text>
</comment>
<keyword evidence="2" id="KW-1277">Toxin-antitoxin system</keyword>
<sequence>MERTTGQIIDFLRSHKDFFATEFKVKRIGIFGSYARGDVTEESDIDIVVELEKPDLYYLIGVKQAVEEALGGKVDVVRLRDKMNETLKRRIEQDAIYV</sequence>
<dbReference type="AlphaFoldDB" id="A5G6E6"/>
<evidence type="ECO:0000256" key="3">
    <source>
        <dbReference type="ARBA" id="ARBA00022679"/>
    </source>
</evidence>
<evidence type="ECO:0000256" key="1">
    <source>
        <dbReference type="ARBA" id="ARBA00001946"/>
    </source>
</evidence>
<organism evidence="11 12">
    <name type="scientific">Geotalea uraniireducens (strain Rf4)</name>
    <name type="common">Geobacter uraniireducens</name>
    <dbReference type="NCBI Taxonomy" id="351605"/>
    <lineage>
        <taxon>Bacteria</taxon>
        <taxon>Pseudomonadati</taxon>
        <taxon>Thermodesulfobacteriota</taxon>
        <taxon>Desulfuromonadia</taxon>
        <taxon>Geobacterales</taxon>
        <taxon>Geobacteraceae</taxon>
        <taxon>Geotalea</taxon>
    </lineage>
</organism>
<dbReference type="RefSeq" id="WP_011940028.1">
    <property type="nucleotide sequence ID" value="NC_009483.1"/>
</dbReference>
<dbReference type="OrthoDB" id="5422227at2"/>
<evidence type="ECO:0000256" key="2">
    <source>
        <dbReference type="ARBA" id="ARBA00022649"/>
    </source>
</evidence>
<comment type="cofactor">
    <cofactor evidence="1">
        <name>Mg(2+)</name>
        <dbReference type="ChEBI" id="CHEBI:18420"/>
    </cofactor>
</comment>
<dbReference type="InterPro" id="IPR052038">
    <property type="entry name" value="Type-VII_TA_antitoxin"/>
</dbReference>
<dbReference type="KEGG" id="gur:Gura_3203"/>
<dbReference type="GO" id="GO:0005524">
    <property type="term" value="F:ATP binding"/>
    <property type="evidence" value="ECO:0007669"/>
    <property type="project" value="UniProtKB-KW"/>
</dbReference>
<keyword evidence="4" id="KW-0548">Nucleotidyltransferase</keyword>
<dbReference type="GO" id="GO:0046872">
    <property type="term" value="F:metal ion binding"/>
    <property type="evidence" value="ECO:0007669"/>
    <property type="project" value="UniProtKB-KW"/>
</dbReference>
<feature type="domain" description="Polymerase nucleotidyl transferase" evidence="10">
    <location>
        <begin position="12"/>
        <end position="97"/>
    </location>
</feature>
<name>A5G6E6_GEOUR</name>
<dbReference type="GO" id="GO:0016779">
    <property type="term" value="F:nucleotidyltransferase activity"/>
    <property type="evidence" value="ECO:0007669"/>
    <property type="project" value="UniProtKB-KW"/>
</dbReference>
<dbReference type="PANTHER" id="PTHR33571">
    <property type="entry name" value="SSL8005 PROTEIN"/>
    <property type="match status" value="1"/>
</dbReference>
<dbReference type="SUPFAM" id="SSF81301">
    <property type="entry name" value="Nucleotidyltransferase"/>
    <property type="match status" value="1"/>
</dbReference>
<evidence type="ECO:0000256" key="9">
    <source>
        <dbReference type="ARBA" id="ARBA00038276"/>
    </source>
</evidence>
<evidence type="ECO:0000256" key="8">
    <source>
        <dbReference type="ARBA" id="ARBA00022842"/>
    </source>
</evidence>
<dbReference type="Gene3D" id="3.30.460.10">
    <property type="entry name" value="Beta Polymerase, domain 2"/>
    <property type="match status" value="1"/>
</dbReference>
<keyword evidence="6" id="KW-0547">Nucleotide-binding</keyword>
<evidence type="ECO:0000259" key="10">
    <source>
        <dbReference type="Pfam" id="PF01909"/>
    </source>
</evidence>
<dbReference type="STRING" id="351605.Gura_3203"/>
<keyword evidence="8" id="KW-0460">Magnesium</keyword>
<evidence type="ECO:0000256" key="4">
    <source>
        <dbReference type="ARBA" id="ARBA00022695"/>
    </source>
</evidence>
<dbReference type="CDD" id="cd05403">
    <property type="entry name" value="NT_KNTase_like"/>
    <property type="match status" value="1"/>
</dbReference>
<dbReference type="PANTHER" id="PTHR33571:SF14">
    <property type="entry name" value="PROTEIN ADENYLYLTRANSFERASE MJ0435-RELATED"/>
    <property type="match status" value="1"/>
</dbReference>
<dbReference type="HOGENOM" id="CLU_130257_10_3_7"/>
<dbReference type="InterPro" id="IPR043519">
    <property type="entry name" value="NT_sf"/>
</dbReference>
<proteinExistence type="inferred from homology"/>
<evidence type="ECO:0000256" key="6">
    <source>
        <dbReference type="ARBA" id="ARBA00022741"/>
    </source>
</evidence>
<dbReference type="Proteomes" id="UP000006695">
    <property type="component" value="Chromosome"/>
</dbReference>
<dbReference type="Pfam" id="PF01909">
    <property type="entry name" value="NTP_transf_2"/>
    <property type="match status" value="1"/>
</dbReference>
<dbReference type="InterPro" id="IPR002934">
    <property type="entry name" value="Polymerase_NTP_transf_dom"/>
</dbReference>
<evidence type="ECO:0000256" key="5">
    <source>
        <dbReference type="ARBA" id="ARBA00022723"/>
    </source>
</evidence>
<keyword evidence="5" id="KW-0479">Metal-binding</keyword>
<accession>A5G6E6</accession>
<gene>
    <name evidence="11" type="ordered locus">Gura_3203</name>
</gene>
<protein>
    <submittedName>
        <fullName evidence="11">DNA polymerase, beta domain protein region</fullName>
    </submittedName>
</protein>
<dbReference type="EMBL" id="CP000698">
    <property type="protein sequence ID" value="ABQ27364.1"/>
    <property type="molecule type" value="Genomic_DNA"/>
</dbReference>
<reference evidence="11 12" key="1">
    <citation type="submission" date="2007-05" db="EMBL/GenBank/DDBJ databases">
        <title>Complete sequence of Geobacter uraniireducens Rf4.</title>
        <authorList>
            <consortium name="US DOE Joint Genome Institute"/>
            <person name="Copeland A."/>
            <person name="Lucas S."/>
            <person name="Lapidus A."/>
            <person name="Barry K."/>
            <person name="Detter J.C."/>
            <person name="Glavina del Rio T."/>
            <person name="Hammon N."/>
            <person name="Israni S."/>
            <person name="Dalin E."/>
            <person name="Tice H."/>
            <person name="Pitluck S."/>
            <person name="Chertkov O."/>
            <person name="Brettin T."/>
            <person name="Bruce D."/>
            <person name="Han C."/>
            <person name="Schmutz J."/>
            <person name="Larimer F."/>
            <person name="Land M."/>
            <person name="Hauser L."/>
            <person name="Kyrpides N."/>
            <person name="Mikhailova N."/>
            <person name="Shelobolina E."/>
            <person name="Aklujkar M."/>
            <person name="Lovley D."/>
            <person name="Richardson P."/>
        </authorList>
    </citation>
    <scope>NUCLEOTIDE SEQUENCE [LARGE SCALE GENOMIC DNA]</scope>
    <source>
        <strain evidence="11 12">Rf4</strain>
    </source>
</reference>
<keyword evidence="3" id="KW-0808">Transferase</keyword>